<dbReference type="InterPro" id="IPR051564">
    <property type="entry name" value="LRR_receptor-like_kinase"/>
</dbReference>
<comment type="caution">
    <text evidence="1">The sequence shown here is derived from an EMBL/GenBank/DDBJ whole genome shotgun (WGS) entry which is preliminary data.</text>
</comment>
<accession>A0A392S5Y7</accession>
<reference evidence="1 2" key="1">
    <citation type="journal article" date="2018" name="Front. Plant Sci.">
        <title>Red Clover (Trifolium pratense) and Zigzag Clover (T. medium) - A Picture of Genomic Similarities and Differences.</title>
        <authorList>
            <person name="Dluhosova J."/>
            <person name="Istvanek J."/>
            <person name="Nedelnik J."/>
            <person name="Repkova J."/>
        </authorList>
    </citation>
    <scope>NUCLEOTIDE SEQUENCE [LARGE SCALE GENOMIC DNA]</scope>
    <source>
        <strain evidence="2">cv. 10/8</strain>
        <tissue evidence="1">Leaf</tissue>
    </source>
</reference>
<keyword evidence="2" id="KW-1185">Reference proteome</keyword>
<dbReference type="AlphaFoldDB" id="A0A392S5Y7"/>
<keyword evidence="1" id="KW-0418">Kinase</keyword>
<dbReference type="PANTHER" id="PTHR48055:SF62">
    <property type="entry name" value="PROTEIN KINASE DOMAIN-CONTAINING PROTEIN"/>
    <property type="match status" value="1"/>
</dbReference>
<evidence type="ECO:0000313" key="1">
    <source>
        <dbReference type="EMBL" id="MCI43832.1"/>
    </source>
</evidence>
<feature type="non-terminal residue" evidence="1">
    <location>
        <position position="1"/>
    </location>
</feature>
<sequence>EKPSTAGDVYSFGIVLLELFSGKSPQNDCFTGGMSITKWVQSAFKDKTVQVIDPQLLSFIFHDDSDRDSNQQLHCVDAIMGVGLSCAADNSDDRIGVRVAVRQLKTARDSL</sequence>
<dbReference type="SUPFAM" id="SSF56112">
    <property type="entry name" value="Protein kinase-like (PK-like)"/>
    <property type="match status" value="1"/>
</dbReference>
<dbReference type="Gene3D" id="1.10.510.10">
    <property type="entry name" value="Transferase(Phosphotransferase) domain 1"/>
    <property type="match status" value="1"/>
</dbReference>
<protein>
    <submittedName>
        <fullName evidence="1">Receptor-like protein kinase</fullName>
    </submittedName>
</protein>
<dbReference type="Proteomes" id="UP000265520">
    <property type="component" value="Unassembled WGS sequence"/>
</dbReference>
<dbReference type="InterPro" id="IPR011009">
    <property type="entry name" value="Kinase-like_dom_sf"/>
</dbReference>
<dbReference type="GO" id="GO:0016020">
    <property type="term" value="C:membrane"/>
    <property type="evidence" value="ECO:0007669"/>
    <property type="project" value="TreeGrafter"/>
</dbReference>
<dbReference type="PANTHER" id="PTHR48055">
    <property type="entry name" value="LEUCINE-RICH REPEAT RECEPTOR PROTEIN KINASE EMS1"/>
    <property type="match status" value="1"/>
</dbReference>
<organism evidence="1 2">
    <name type="scientific">Trifolium medium</name>
    <dbReference type="NCBI Taxonomy" id="97028"/>
    <lineage>
        <taxon>Eukaryota</taxon>
        <taxon>Viridiplantae</taxon>
        <taxon>Streptophyta</taxon>
        <taxon>Embryophyta</taxon>
        <taxon>Tracheophyta</taxon>
        <taxon>Spermatophyta</taxon>
        <taxon>Magnoliopsida</taxon>
        <taxon>eudicotyledons</taxon>
        <taxon>Gunneridae</taxon>
        <taxon>Pentapetalae</taxon>
        <taxon>rosids</taxon>
        <taxon>fabids</taxon>
        <taxon>Fabales</taxon>
        <taxon>Fabaceae</taxon>
        <taxon>Papilionoideae</taxon>
        <taxon>50 kb inversion clade</taxon>
        <taxon>NPAAA clade</taxon>
        <taxon>Hologalegina</taxon>
        <taxon>IRL clade</taxon>
        <taxon>Trifolieae</taxon>
        <taxon>Trifolium</taxon>
    </lineage>
</organism>
<dbReference type="GO" id="GO:0016301">
    <property type="term" value="F:kinase activity"/>
    <property type="evidence" value="ECO:0007669"/>
    <property type="project" value="UniProtKB-KW"/>
</dbReference>
<keyword evidence="1" id="KW-0808">Transferase</keyword>
<dbReference type="EMBL" id="LXQA010322596">
    <property type="protein sequence ID" value="MCI43832.1"/>
    <property type="molecule type" value="Genomic_DNA"/>
</dbReference>
<feature type="non-terminal residue" evidence="1">
    <location>
        <position position="111"/>
    </location>
</feature>
<keyword evidence="1" id="KW-0675">Receptor</keyword>
<name>A0A392S5Y7_9FABA</name>
<proteinExistence type="predicted"/>
<evidence type="ECO:0000313" key="2">
    <source>
        <dbReference type="Proteomes" id="UP000265520"/>
    </source>
</evidence>